<feature type="chain" id="PRO_5022201584" description="Alkaline phosphatase" evidence="4">
    <location>
        <begin position="20"/>
        <end position="544"/>
    </location>
</feature>
<dbReference type="GO" id="GO:0004035">
    <property type="term" value="F:alkaline phosphatase activity"/>
    <property type="evidence" value="ECO:0007669"/>
    <property type="project" value="UniProtKB-EC"/>
</dbReference>
<comment type="cofactor">
    <cofactor evidence="1">
        <name>Zn(2+)</name>
        <dbReference type="ChEBI" id="CHEBI:29105"/>
    </cofactor>
    <text evidence="1">Binds 2 Zn(2+) ions.</text>
</comment>
<dbReference type="SUPFAM" id="SSF53649">
    <property type="entry name" value="Alkaline phosphatase-like"/>
    <property type="match status" value="1"/>
</dbReference>
<evidence type="ECO:0000313" key="5">
    <source>
        <dbReference type="EMBL" id="QDP18671.1"/>
    </source>
</evidence>
<keyword evidence="1" id="KW-0479">Metal-binding</keyword>
<dbReference type="Proteomes" id="UP000321857">
    <property type="component" value="Chromosome"/>
</dbReference>
<comment type="catalytic activity">
    <reaction evidence="1">
        <text>a phosphate monoester + H2O = an alcohol + phosphate</text>
        <dbReference type="Rhea" id="RHEA:15017"/>
        <dbReference type="ChEBI" id="CHEBI:15377"/>
        <dbReference type="ChEBI" id="CHEBI:30879"/>
        <dbReference type="ChEBI" id="CHEBI:43474"/>
        <dbReference type="ChEBI" id="CHEBI:67140"/>
        <dbReference type="EC" id="3.1.3.1"/>
    </reaction>
</comment>
<dbReference type="InterPro" id="IPR026263">
    <property type="entry name" value="Alkaline_phosphatase_prok"/>
</dbReference>
<dbReference type="EMBL" id="CP041659">
    <property type="protein sequence ID" value="QDP18671.1"/>
    <property type="molecule type" value="Genomic_DNA"/>
</dbReference>
<evidence type="ECO:0000256" key="4">
    <source>
        <dbReference type="SAM" id="SignalP"/>
    </source>
</evidence>
<dbReference type="EC" id="3.1.3.1" evidence="1"/>
<evidence type="ECO:0000256" key="2">
    <source>
        <dbReference type="PIRSR" id="PIRSR031924-50"/>
    </source>
</evidence>
<evidence type="ECO:0000256" key="1">
    <source>
        <dbReference type="PIRNR" id="PIRNR031924"/>
    </source>
</evidence>
<sequence length="544" mass="57970">MRNLGIALLLAATSSAALAQPATRPAQPPKLLIAISVDQLSGDIFDEYRPHFTAGLKRLSGGTVFRNGYQSHAATETCPGHSTMLTAKRPASNGIVANSWIDQSASRQDQVIYCAEDESVAGSTSTSYSVSPIHLNAETLGDRFKKLSPASRNVAVAGKDRAAVMMGGRNVDQRWYWNGQIFATDLKARPTPAVVTAFNVGLTTALAVARPALAPPPLCSARARGYDLAPGVRAGDHRFERAAGDLRAFRISPEFDGATLALSAGLIQEMGLGRGPATDIISVGLSATDYIGHAYGSGGMEMCLQVLALDRELGDFFAQLDLSGIDYAVMLTADHGVMDLPERLRDKGVADAARADPALAASEVGKRLAPRVNRTDSVLKGIGIAGDIWIDASLPAAERSRVLADALASYRAHPQVFAAFGRDEIMKVAMPTGSPDRWSVIERIRASFDPKRSGDLYVVLKQHISPIAVPSKGYTATHGSVWDHDRRVPILFWRKGMAASDRPEHIETVDIMPTLAALLGLAVDARALDGKCLGDVEGISCPAR</sequence>
<name>A0A516IP31_9SPHN</name>
<feature type="signal peptide" evidence="4">
    <location>
        <begin position="1"/>
        <end position="19"/>
    </location>
</feature>
<keyword evidence="2" id="KW-0597">Phosphoprotein</keyword>
<keyword evidence="4" id="KW-0732">Signal</keyword>
<protein>
    <recommendedName>
        <fullName evidence="1">Alkaline phosphatase</fullName>
        <ecNumber evidence="1">3.1.3.1</ecNumber>
    </recommendedName>
</protein>
<dbReference type="AlphaFoldDB" id="A0A516IP31"/>
<keyword evidence="1" id="KW-0862">Zinc</keyword>
<organism evidence="5 6">
    <name type="scientific">Sphingomonas xanthus</name>
    <dbReference type="NCBI Taxonomy" id="2594473"/>
    <lineage>
        <taxon>Bacteria</taxon>
        <taxon>Pseudomonadati</taxon>
        <taxon>Pseudomonadota</taxon>
        <taxon>Alphaproteobacteria</taxon>
        <taxon>Sphingomonadales</taxon>
        <taxon>Sphingomonadaceae</taxon>
        <taxon>Sphingomonas</taxon>
    </lineage>
</organism>
<proteinExistence type="predicted"/>
<dbReference type="Pfam" id="PF01663">
    <property type="entry name" value="Phosphodiest"/>
    <property type="match status" value="1"/>
</dbReference>
<dbReference type="KEGG" id="sxa:FMM02_01075"/>
<evidence type="ECO:0000256" key="3">
    <source>
        <dbReference type="PIRSR" id="PIRSR031924-51"/>
    </source>
</evidence>
<dbReference type="Gene3D" id="3.40.720.10">
    <property type="entry name" value="Alkaline Phosphatase, subunit A"/>
    <property type="match status" value="1"/>
</dbReference>
<feature type="binding site" evidence="3">
    <location>
        <begin position="159"/>
        <end position="161"/>
    </location>
    <ligand>
        <name>substrate</name>
    </ligand>
</feature>
<feature type="active site" description="Phosphothreonine intermediate" evidence="2">
    <location>
        <position position="77"/>
    </location>
</feature>
<comment type="function">
    <text evidence="1">Alkaline phosphatase with broad substrate specificity.</text>
</comment>
<dbReference type="GO" id="GO:0046872">
    <property type="term" value="F:metal ion binding"/>
    <property type="evidence" value="ECO:0007669"/>
    <property type="project" value="UniProtKB-KW"/>
</dbReference>
<reference evidence="5 6" key="1">
    <citation type="submission" date="2019-07" db="EMBL/GenBank/DDBJ databases">
        <title>Sphingomonas AE3 Genome sequencing and assembly.</title>
        <authorList>
            <person name="Kim H."/>
        </authorList>
    </citation>
    <scope>NUCLEOTIDE SEQUENCE [LARGE SCALE GENOMIC DNA]</scope>
    <source>
        <strain evidence="5 6">AE3</strain>
    </source>
</reference>
<accession>A0A516IP31</accession>
<dbReference type="OrthoDB" id="9766127at2"/>
<dbReference type="InterPro" id="IPR017850">
    <property type="entry name" value="Alkaline_phosphatase_core_sf"/>
</dbReference>
<dbReference type="RefSeq" id="WP_147493133.1">
    <property type="nucleotide sequence ID" value="NZ_CP041659.1"/>
</dbReference>
<feature type="binding site" evidence="3">
    <location>
        <position position="98"/>
    </location>
    <ligand>
        <name>substrate</name>
    </ligand>
</feature>
<dbReference type="InterPro" id="IPR002591">
    <property type="entry name" value="Phosphodiest/P_Trfase"/>
</dbReference>
<gene>
    <name evidence="5" type="ORF">FMM02_01075</name>
</gene>
<evidence type="ECO:0000313" key="6">
    <source>
        <dbReference type="Proteomes" id="UP000321857"/>
    </source>
</evidence>
<dbReference type="PIRSF" id="PIRSF031924">
    <property type="entry name" value="Pi-irrepressible_AP"/>
    <property type="match status" value="1"/>
</dbReference>
<dbReference type="Gene3D" id="3.30.1360.150">
    <property type="match status" value="1"/>
</dbReference>
<keyword evidence="6" id="KW-1185">Reference proteome</keyword>